<name>A0ABQ6K962_9MICO</name>
<dbReference type="SUPFAM" id="SSF46894">
    <property type="entry name" value="C-terminal effector domain of the bipartite response regulators"/>
    <property type="match status" value="1"/>
</dbReference>
<dbReference type="SMART" id="SM00862">
    <property type="entry name" value="Trans_reg_C"/>
    <property type="match status" value="1"/>
</dbReference>
<keyword evidence="4" id="KW-0805">Transcription regulation</keyword>
<evidence type="ECO:0000256" key="1">
    <source>
        <dbReference type="ARBA" id="ARBA00004496"/>
    </source>
</evidence>
<evidence type="ECO:0000259" key="10">
    <source>
        <dbReference type="PROSITE" id="PS51755"/>
    </source>
</evidence>
<proteinExistence type="predicted"/>
<feature type="domain" description="OmpR/PhoB-type" evidence="10">
    <location>
        <begin position="125"/>
        <end position="222"/>
    </location>
</feature>
<feature type="modified residue" description="4-aspartylphosphate" evidence="7">
    <location>
        <position position="52"/>
    </location>
</feature>
<keyword evidence="6" id="KW-0804">Transcription</keyword>
<keyword evidence="3" id="KW-0902">Two-component regulatory system</keyword>
<comment type="subcellular location">
    <subcellularLocation>
        <location evidence="1">Cytoplasm</location>
    </subcellularLocation>
</comment>
<evidence type="ECO:0000256" key="6">
    <source>
        <dbReference type="ARBA" id="ARBA00023163"/>
    </source>
</evidence>
<dbReference type="SMART" id="SM00448">
    <property type="entry name" value="REC"/>
    <property type="match status" value="1"/>
</dbReference>
<dbReference type="PANTHER" id="PTHR48111:SF22">
    <property type="entry name" value="REGULATOR OF RPOS"/>
    <property type="match status" value="1"/>
</dbReference>
<feature type="DNA-binding region" description="OmpR/PhoB-type" evidence="8">
    <location>
        <begin position="125"/>
        <end position="222"/>
    </location>
</feature>
<keyword evidence="5 8" id="KW-0238">DNA-binding</keyword>
<evidence type="ECO:0000256" key="3">
    <source>
        <dbReference type="ARBA" id="ARBA00023012"/>
    </source>
</evidence>
<dbReference type="CDD" id="cd00383">
    <property type="entry name" value="trans_reg_C"/>
    <property type="match status" value="1"/>
</dbReference>
<evidence type="ECO:0000313" key="11">
    <source>
        <dbReference type="EMBL" id="GMA95372.1"/>
    </source>
</evidence>
<comment type="caution">
    <text evidence="11">The sequence shown here is derived from an EMBL/GenBank/DDBJ whole genome shotgun (WGS) entry which is preliminary data.</text>
</comment>
<protein>
    <submittedName>
        <fullName evidence="11">DNA-binding response regulator</fullName>
    </submittedName>
</protein>
<evidence type="ECO:0000256" key="7">
    <source>
        <dbReference type="PROSITE-ProRule" id="PRU00169"/>
    </source>
</evidence>
<reference evidence="12" key="1">
    <citation type="journal article" date="2019" name="Int. J. Syst. Evol. Microbiol.">
        <title>The Global Catalogue of Microorganisms (GCM) 10K type strain sequencing project: providing services to taxonomists for standard genome sequencing and annotation.</title>
        <authorList>
            <consortium name="The Broad Institute Genomics Platform"/>
            <consortium name="The Broad Institute Genome Sequencing Center for Infectious Disease"/>
            <person name="Wu L."/>
            <person name="Ma J."/>
        </authorList>
    </citation>
    <scope>NUCLEOTIDE SEQUENCE [LARGE SCALE GENOMIC DNA]</scope>
    <source>
        <strain evidence="12">NBRC 108894</strain>
    </source>
</reference>
<dbReference type="EMBL" id="BSVB01000001">
    <property type="protein sequence ID" value="GMA95372.1"/>
    <property type="molecule type" value="Genomic_DNA"/>
</dbReference>
<evidence type="ECO:0000256" key="2">
    <source>
        <dbReference type="ARBA" id="ARBA00022553"/>
    </source>
</evidence>
<dbReference type="InterPro" id="IPR011006">
    <property type="entry name" value="CheY-like_superfamily"/>
</dbReference>
<dbReference type="InterPro" id="IPR039420">
    <property type="entry name" value="WalR-like"/>
</dbReference>
<dbReference type="Gene3D" id="1.10.10.10">
    <property type="entry name" value="Winged helix-like DNA-binding domain superfamily/Winged helix DNA-binding domain"/>
    <property type="match status" value="1"/>
</dbReference>
<dbReference type="Gene3D" id="3.40.50.2300">
    <property type="match status" value="1"/>
</dbReference>
<organism evidence="11 12">
    <name type="scientific">Pseudolysinimonas kribbensis</name>
    <dbReference type="NCBI Taxonomy" id="433641"/>
    <lineage>
        <taxon>Bacteria</taxon>
        <taxon>Bacillati</taxon>
        <taxon>Actinomycetota</taxon>
        <taxon>Actinomycetes</taxon>
        <taxon>Micrococcales</taxon>
        <taxon>Microbacteriaceae</taxon>
        <taxon>Pseudolysinimonas</taxon>
    </lineage>
</organism>
<feature type="domain" description="Response regulatory" evidence="9">
    <location>
        <begin position="3"/>
        <end position="117"/>
    </location>
</feature>
<dbReference type="RefSeq" id="WP_284254147.1">
    <property type="nucleotide sequence ID" value="NZ_BAAAQO010000002.1"/>
</dbReference>
<accession>A0ABQ6K962</accession>
<evidence type="ECO:0000259" key="9">
    <source>
        <dbReference type="PROSITE" id="PS50110"/>
    </source>
</evidence>
<dbReference type="InterPro" id="IPR001867">
    <property type="entry name" value="OmpR/PhoB-type_DNA-bd"/>
</dbReference>
<dbReference type="SUPFAM" id="SSF52172">
    <property type="entry name" value="CheY-like"/>
    <property type="match status" value="1"/>
</dbReference>
<evidence type="ECO:0000256" key="8">
    <source>
        <dbReference type="PROSITE-ProRule" id="PRU01091"/>
    </source>
</evidence>
<dbReference type="Pfam" id="PF00072">
    <property type="entry name" value="Response_reg"/>
    <property type="match status" value="1"/>
</dbReference>
<evidence type="ECO:0000313" key="12">
    <source>
        <dbReference type="Proteomes" id="UP001157034"/>
    </source>
</evidence>
<dbReference type="InterPro" id="IPR001789">
    <property type="entry name" value="Sig_transdc_resp-reg_receiver"/>
</dbReference>
<keyword evidence="12" id="KW-1185">Reference proteome</keyword>
<evidence type="ECO:0000256" key="5">
    <source>
        <dbReference type="ARBA" id="ARBA00023125"/>
    </source>
</evidence>
<dbReference type="InterPro" id="IPR016032">
    <property type="entry name" value="Sig_transdc_resp-reg_C-effctor"/>
</dbReference>
<evidence type="ECO:0000256" key="4">
    <source>
        <dbReference type="ARBA" id="ARBA00023015"/>
    </source>
</evidence>
<dbReference type="PROSITE" id="PS50110">
    <property type="entry name" value="RESPONSE_REGULATORY"/>
    <property type="match status" value="1"/>
</dbReference>
<dbReference type="Proteomes" id="UP001157034">
    <property type="component" value="Unassembled WGS sequence"/>
</dbReference>
<sequence length="225" mass="24728">MARVLVVEDDPTMAQVVSRALVDDGHEPLVCEDGIRALIAVGESTFDAAAIDVMLPGASGFEVCRQIRARDLTFPILMLTARDAVDDRVKGLDSGADDYLTKPFALAEFSARIRALLRRHGTQPRTRLALGNVVLDLAAGRLEVGDALVLLTIRENGLLRVLLTRTPEVVTRPEMLDEVWGTRHIDQNVVDQYVRYVRRKLESAGATAVIETVRGRGYRIVEAVA</sequence>
<gene>
    <name evidence="11" type="ORF">GCM10025881_21960</name>
</gene>
<dbReference type="PANTHER" id="PTHR48111">
    <property type="entry name" value="REGULATOR OF RPOS"/>
    <property type="match status" value="1"/>
</dbReference>
<dbReference type="Pfam" id="PF00486">
    <property type="entry name" value="Trans_reg_C"/>
    <property type="match status" value="1"/>
</dbReference>
<dbReference type="InterPro" id="IPR036388">
    <property type="entry name" value="WH-like_DNA-bd_sf"/>
</dbReference>
<dbReference type="GO" id="GO:0003677">
    <property type="term" value="F:DNA binding"/>
    <property type="evidence" value="ECO:0007669"/>
    <property type="project" value="UniProtKB-KW"/>
</dbReference>
<dbReference type="Gene3D" id="6.10.250.690">
    <property type="match status" value="1"/>
</dbReference>
<keyword evidence="2 7" id="KW-0597">Phosphoprotein</keyword>
<dbReference type="PROSITE" id="PS51755">
    <property type="entry name" value="OMPR_PHOB"/>
    <property type="match status" value="1"/>
</dbReference>